<dbReference type="PATRIC" id="fig|1675527.3.peg.4702"/>
<accession>A0A0J9E9P0</accession>
<comment type="caution">
    <text evidence="6">The sequence shown here is derived from an EMBL/GenBank/DDBJ whole genome shotgun (WGS) entry which is preliminary data.</text>
</comment>
<dbReference type="GO" id="GO:0046872">
    <property type="term" value="F:metal ion binding"/>
    <property type="evidence" value="ECO:0007669"/>
    <property type="project" value="UniProtKB-KW"/>
</dbReference>
<keyword evidence="3 5" id="KW-0479">Metal-binding</keyword>
<proteinExistence type="predicted"/>
<dbReference type="GO" id="GO:0020037">
    <property type="term" value="F:heme binding"/>
    <property type="evidence" value="ECO:0007669"/>
    <property type="project" value="InterPro"/>
</dbReference>
<keyword evidence="7" id="KW-1185">Reference proteome</keyword>
<dbReference type="EMBL" id="LFTY01000002">
    <property type="protein sequence ID" value="KMW59512.1"/>
    <property type="molecule type" value="Genomic_DNA"/>
</dbReference>
<dbReference type="GO" id="GO:0019825">
    <property type="term" value="F:oxygen binding"/>
    <property type="evidence" value="ECO:0007669"/>
    <property type="project" value="InterPro"/>
</dbReference>
<evidence type="ECO:0008006" key="8">
    <source>
        <dbReference type="Google" id="ProtNLM"/>
    </source>
</evidence>
<feature type="binding site" description="distal binding residue" evidence="5">
    <location>
        <position position="75"/>
    </location>
    <ligand>
        <name>heme</name>
        <dbReference type="ChEBI" id="CHEBI:30413"/>
    </ligand>
    <ligandPart>
        <name>Fe</name>
        <dbReference type="ChEBI" id="CHEBI:18248"/>
    </ligandPart>
</feature>
<evidence type="ECO:0000256" key="5">
    <source>
        <dbReference type="PIRSR" id="PIRSR601486-1"/>
    </source>
</evidence>
<dbReference type="CDD" id="cd08916">
    <property type="entry name" value="TrHb3_P"/>
    <property type="match status" value="1"/>
</dbReference>
<dbReference type="RefSeq" id="WP_049644981.1">
    <property type="nucleotide sequence ID" value="NZ_LFTY01000002.1"/>
</dbReference>
<dbReference type="InterPro" id="IPR009050">
    <property type="entry name" value="Globin-like_sf"/>
</dbReference>
<sequence>MSGLRRVDVTVEEIEAVVSAFYGRVRADRVIGPIFNEIISTDAQHWRAHEAKIVLFWRNALRGEPLYNGNPMMVHAGISSVDPRHFVTWLGLFDEVLADILEPAQASAWSGLAHRIARGLSMGLEAARARDASGAVPDLRG</sequence>
<keyword evidence="1" id="KW-0813">Transport</keyword>
<evidence type="ECO:0000256" key="4">
    <source>
        <dbReference type="ARBA" id="ARBA00023004"/>
    </source>
</evidence>
<evidence type="ECO:0000256" key="2">
    <source>
        <dbReference type="ARBA" id="ARBA00022617"/>
    </source>
</evidence>
<dbReference type="InterPro" id="IPR001486">
    <property type="entry name" value="Hemoglobin_trunc"/>
</dbReference>
<protein>
    <recommendedName>
        <fullName evidence="8">Hemoglobin</fullName>
    </recommendedName>
</protein>
<dbReference type="Gene3D" id="1.10.490.10">
    <property type="entry name" value="Globins"/>
    <property type="match status" value="1"/>
</dbReference>
<keyword evidence="4 5" id="KW-0408">Iron</keyword>
<dbReference type="AlphaFoldDB" id="A0A0J9E9P0"/>
<evidence type="ECO:0000256" key="3">
    <source>
        <dbReference type="ARBA" id="ARBA00022723"/>
    </source>
</evidence>
<organism evidence="6 7">
    <name type="scientific">Candidatus Rhodobacter oscarellae</name>
    <dbReference type="NCBI Taxonomy" id="1675527"/>
    <lineage>
        <taxon>Bacteria</taxon>
        <taxon>Pseudomonadati</taxon>
        <taxon>Pseudomonadota</taxon>
        <taxon>Alphaproteobacteria</taxon>
        <taxon>Rhodobacterales</taxon>
        <taxon>Rhodobacter group</taxon>
        <taxon>Rhodobacter</taxon>
    </lineage>
</organism>
<dbReference type="InterPro" id="IPR012292">
    <property type="entry name" value="Globin/Proto"/>
</dbReference>
<keyword evidence="2 5" id="KW-0349">Heme</keyword>
<dbReference type="Proteomes" id="UP000037178">
    <property type="component" value="Unassembled WGS sequence"/>
</dbReference>
<gene>
    <name evidence="6" type="ORF">AIOL_004494</name>
</gene>
<dbReference type="SUPFAM" id="SSF46458">
    <property type="entry name" value="Globin-like"/>
    <property type="match status" value="1"/>
</dbReference>
<name>A0A0J9E9P0_9RHOB</name>
<dbReference type="OrthoDB" id="25954at2"/>
<reference evidence="6 7" key="1">
    <citation type="submission" date="2015-06" db="EMBL/GenBank/DDBJ databases">
        <title>Draft genome sequence of an Alphaproteobacteria species associated to the Mediterranean sponge Oscarella lobularis.</title>
        <authorList>
            <person name="Jourda C."/>
            <person name="Santini S."/>
            <person name="Claverie J.-M."/>
        </authorList>
    </citation>
    <scope>NUCLEOTIDE SEQUENCE [LARGE SCALE GENOMIC DNA]</scope>
    <source>
        <strain evidence="6">IGS</strain>
    </source>
</reference>
<dbReference type="Pfam" id="PF01152">
    <property type="entry name" value="Bac_globin"/>
    <property type="match status" value="1"/>
</dbReference>
<evidence type="ECO:0000256" key="1">
    <source>
        <dbReference type="ARBA" id="ARBA00022448"/>
    </source>
</evidence>
<evidence type="ECO:0000313" key="6">
    <source>
        <dbReference type="EMBL" id="KMW59512.1"/>
    </source>
</evidence>
<evidence type="ECO:0000313" key="7">
    <source>
        <dbReference type="Proteomes" id="UP000037178"/>
    </source>
</evidence>
<dbReference type="STRING" id="1675527.AIOL_004494"/>